<evidence type="ECO:0000256" key="10">
    <source>
        <dbReference type="ARBA" id="ARBA00049432"/>
    </source>
</evidence>
<comment type="catalytic activity">
    <reaction evidence="9">
        <text>L-seryl-[protein] + UDP-N-acetyl-alpha-D-glucosamine = 3-O-(N-acetyl-beta-D-glucosaminyl)-L-seryl-[protein] + UDP + H(+)</text>
        <dbReference type="Rhea" id="RHEA:48904"/>
        <dbReference type="Rhea" id="RHEA-COMP:9863"/>
        <dbReference type="Rhea" id="RHEA-COMP:12251"/>
        <dbReference type="ChEBI" id="CHEBI:15378"/>
        <dbReference type="ChEBI" id="CHEBI:29999"/>
        <dbReference type="ChEBI" id="CHEBI:57705"/>
        <dbReference type="ChEBI" id="CHEBI:58223"/>
        <dbReference type="ChEBI" id="CHEBI:90838"/>
        <dbReference type="EC" id="2.4.1.255"/>
    </reaction>
</comment>
<dbReference type="InterPro" id="IPR007657">
    <property type="entry name" value="Glycosyltransferase_61"/>
</dbReference>
<evidence type="ECO:0000256" key="9">
    <source>
        <dbReference type="ARBA" id="ARBA00048317"/>
    </source>
</evidence>
<dbReference type="PANTHER" id="PTHR20961">
    <property type="entry name" value="GLYCOSYLTRANSFERASE"/>
    <property type="match status" value="1"/>
</dbReference>
<sequence length="379" mass="44308">MEKLRQLKRKIFHQIKCTLNPSLKYGGPSGIAKKWIDYQTYQQKGGTWIEVYPEQKYPHKRAKTHNWGKDKFNFSKNLKSRIPPTGVFKIPQGQVLHTQGYVLTKDDYFMIDTSYHRQRLVHANLPKEKYPVEYLDGTCLSLMSNASDTYYHFLLDAIPRLHLFEKAGFNLKDVDYIFMNKPISTNAWYIFEQMGLDKSKCIWAQKEKGIQAKTLIATTHPSLDRHHPHWMVNFMQTRVNLSPCKPHRLLYIPRKTGTRKIVNDEQIYQMLAPLGFEYYLPENDINQPQTFHEASIIITPHGAALANLVFCQPQTKILEFISTGHLREYFFSLAHVANLEHHYIIGETIPPTKPKGKSSKNDYFIEPRYLEKALSFLMQ</sequence>
<evidence type="ECO:0000259" key="11">
    <source>
        <dbReference type="Pfam" id="PF04577"/>
    </source>
</evidence>
<evidence type="ECO:0000256" key="2">
    <source>
        <dbReference type="ARBA" id="ARBA00022676"/>
    </source>
</evidence>
<dbReference type="Proteomes" id="UP000654604">
    <property type="component" value="Unassembled WGS sequence"/>
</dbReference>
<evidence type="ECO:0000256" key="5">
    <source>
        <dbReference type="ARBA" id="ARBA00022824"/>
    </source>
</evidence>
<evidence type="ECO:0000256" key="4">
    <source>
        <dbReference type="ARBA" id="ARBA00022729"/>
    </source>
</evidence>
<evidence type="ECO:0000313" key="12">
    <source>
        <dbReference type="EMBL" id="MBE9223502.1"/>
    </source>
</evidence>
<accession>A0ABR9V6J7</accession>
<gene>
    <name evidence="12" type="ORF">IQ215_12425</name>
</gene>
<evidence type="ECO:0000256" key="8">
    <source>
        <dbReference type="ARBA" id="ARBA00042574"/>
    </source>
</evidence>
<keyword evidence="5" id="KW-0256">Endoplasmic reticulum</keyword>
<keyword evidence="6" id="KW-0325">Glycoprotein</keyword>
<reference evidence="12 13" key="1">
    <citation type="submission" date="2020-10" db="EMBL/GenBank/DDBJ databases">
        <authorList>
            <person name="Castelo-Branco R."/>
            <person name="Eusebio N."/>
            <person name="Adriana R."/>
            <person name="Vieira A."/>
            <person name="Brugerolle De Fraissinette N."/>
            <person name="Rezende De Castro R."/>
            <person name="Schneider M.P."/>
            <person name="Vasconcelos V."/>
            <person name="Leao P.N."/>
        </authorList>
    </citation>
    <scope>NUCLEOTIDE SEQUENCE [LARGE SCALE GENOMIC DNA]</scope>
    <source>
        <strain evidence="12 13">LEGE 03274</strain>
    </source>
</reference>
<evidence type="ECO:0000256" key="6">
    <source>
        <dbReference type="ARBA" id="ARBA00023180"/>
    </source>
</evidence>
<dbReference type="EMBL" id="JADEWC010000034">
    <property type="protein sequence ID" value="MBE9223502.1"/>
    <property type="molecule type" value="Genomic_DNA"/>
</dbReference>
<organism evidence="12 13">
    <name type="scientific">Cyanobacterium stanieri LEGE 03274</name>
    <dbReference type="NCBI Taxonomy" id="1828756"/>
    <lineage>
        <taxon>Bacteria</taxon>
        <taxon>Bacillati</taxon>
        <taxon>Cyanobacteriota</taxon>
        <taxon>Cyanophyceae</taxon>
        <taxon>Oscillatoriophycideae</taxon>
        <taxon>Chroococcales</taxon>
        <taxon>Geminocystaceae</taxon>
        <taxon>Cyanobacterium</taxon>
    </lineage>
</organism>
<evidence type="ECO:0000256" key="1">
    <source>
        <dbReference type="ARBA" id="ARBA00011970"/>
    </source>
</evidence>
<comment type="caution">
    <text evidence="12">The sequence shown here is derived from an EMBL/GenBank/DDBJ whole genome shotgun (WGS) entry which is preliminary data.</text>
</comment>
<evidence type="ECO:0000256" key="3">
    <source>
        <dbReference type="ARBA" id="ARBA00022679"/>
    </source>
</evidence>
<dbReference type="InterPro" id="IPR049625">
    <property type="entry name" value="Glyco_transf_61_cat"/>
</dbReference>
<keyword evidence="13" id="KW-1185">Reference proteome</keyword>
<dbReference type="RefSeq" id="WP_193801738.1">
    <property type="nucleotide sequence ID" value="NZ_JADEWC010000034.1"/>
</dbReference>
<evidence type="ECO:0000256" key="7">
    <source>
        <dbReference type="ARBA" id="ARBA00040944"/>
    </source>
</evidence>
<keyword evidence="3" id="KW-0808">Transferase</keyword>
<dbReference type="PANTHER" id="PTHR20961:SF148">
    <property type="entry name" value="EGF DOMAIN-SPECIFIC O-LINKED N-ACETYLGLUCOSAMINE TRANSFERASE"/>
    <property type="match status" value="1"/>
</dbReference>
<keyword evidence="2" id="KW-0328">Glycosyltransferase</keyword>
<dbReference type="EC" id="2.4.1.255" evidence="1"/>
<keyword evidence="4" id="KW-0732">Signal</keyword>
<dbReference type="Pfam" id="PF04577">
    <property type="entry name" value="Glyco_transf_61"/>
    <property type="match status" value="1"/>
</dbReference>
<comment type="catalytic activity">
    <reaction evidence="10">
        <text>L-threonyl-[protein] + UDP-N-acetyl-alpha-D-glucosamine = 3-O-(N-acetyl-beta-D-glucosaminyl)-L-threonyl-[protein] + UDP + H(+)</text>
        <dbReference type="Rhea" id="RHEA:48908"/>
        <dbReference type="Rhea" id="RHEA-COMP:11060"/>
        <dbReference type="Rhea" id="RHEA-COMP:12252"/>
        <dbReference type="ChEBI" id="CHEBI:15378"/>
        <dbReference type="ChEBI" id="CHEBI:30013"/>
        <dbReference type="ChEBI" id="CHEBI:57705"/>
        <dbReference type="ChEBI" id="CHEBI:58223"/>
        <dbReference type="ChEBI" id="CHEBI:90840"/>
        <dbReference type="EC" id="2.4.1.255"/>
    </reaction>
</comment>
<name>A0ABR9V6J7_9CHRO</name>
<protein>
    <recommendedName>
        <fullName evidence="7">EGF domain-specific O-linked N-acetylglucosamine transferase</fullName>
        <ecNumber evidence="1">2.4.1.255</ecNumber>
    </recommendedName>
    <alternativeName>
        <fullName evidence="8">Extracellular O-linked N-acetylglucosamine transferase</fullName>
    </alternativeName>
</protein>
<feature type="domain" description="Glycosyltransferase 61 catalytic" evidence="11">
    <location>
        <begin position="150"/>
        <end position="318"/>
    </location>
</feature>
<evidence type="ECO:0000313" key="13">
    <source>
        <dbReference type="Proteomes" id="UP000654604"/>
    </source>
</evidence>
<proteinExistence type="predicted"/>